<dbReference type="Proteomes" id="UP000735302">
    <property type="component" value="Unassembled WGS sequence"/>
</dbReference>
<accession>A0AAV4CC02</accession>
<evidence type="ECO:0000313" key="2">
    <source>
        <dbReference type="Proteomes" id="UP000735302"/>
    </source>
</evidence>
<protein>
    <submittedName>
        <fullName evidence="1">Uncharacterized protein</fullName>
    </submittedName>
</protein>
<reference evidence="1 2" key="1">
    <citation type="journal article" date="2021" name="Elife">
        <title>Chloroplast acquisition without the gene transfer in kleptoplastic sea slugs, Plakobranchus ocellatus.</title>
        <authorList>
            <person name="Maeda T."/>
            <person name="Takahashi S."/>
            <person name="Yoshida T."/>
            <person name="Shimamura S."/>
            <person name="Takaki Y."/>
            <person name="Nagai Y."/>
            <person name="Toyoda A."/>
            <person name="Suzuki Y."/>
            <person name="Arimoto A."/>
            <person name="Ishii H."/>
            <person name="Satoh N."/>
            <person name="Nishiyama T."/>
            <person name="Hasebe M."/>
            <person name="Maruyama T."/>
            <person name="Minagawa J."/>
            <person name="Obokata J."/>
            <person name="Shigenobu S."/>
        </authorList>
    </citation>
    <scope>NUCLEOTIDE SEQUENCE [LARGE SCALE GENOMIC DNA]</scope>
</reference>
<sequence>MSLVEFAFNESLTGAQCPLPIRYASSRVHISLAQSKKFCLFHCLSLNRSFTGCPSVSSKIPESLSFSLRYSECARKPVSPDVSENLNQVLVSPADSLCSVLVSLPLH</sequence>
<organism evidence="1 2">
    <name type="scientific">Plakobranchus ocellatus</name>
    <dbReference type="NCBI Taxonomy" id="259542"/>
    <lineage>
        <taxon>Eukaryota</taxon>
        <taxon>Metazoa</taxon>
        <taxon>Spiralia</taxon>
        <taxon>Lophotrochozoa</taxon>
        <taxon>Mollusca</taxon>
        <taxon>Gastropoda</taxon>
        <taxon>Heterobranchia</taxon>
        <taxon>Euthyneura</taxon>
        <taxon>Panpulmonata</taxon>
        <taxon>Sacoglossa</taxon>
        <taxon>Placobranchoidea</taxon>
        <taxon>Plakobranchidae</taxon>
        <taxon>Plakobranchus</taxon>
    </lineage>
</organism>
<keyword evidence="2" id="KW-1185">Reference proteome</keyword>
<evidence type="ECO:0000313" key="1">
    <source>
        <dbReference type="EMBL" id="GFO32846.1"/>
    </source>
</evidence>
<name>A0AAV4CC02_9GAST</name>
<gene>
    <name evidence="1" type="ORF">PoB_005935100</name>
</gene>
<dbReference type="AlphaFoldDB" id="A0AAV4CC02"/>
<dbReference type="EMBL" id="BLXT01006687">
    <property type="protein sequence ID" value="GFO32846.1"/>
    <property type="molecule type" value="Genomic_DNA"/>
</dbReference>
<comment type="caution">
    <text evidence="1">The sequence shown here is derived from an EMBL/GenBank/DDBJ whole genome shotgun (WGS) entry which is preliminary data.</text>
</comment>
<proteinExistence type="predicted"/>